<keyword evidence="2" id="KW-0812">Transmembrane</keyword>
<dbReference type="GeneID" id="59161335"/>
<evidence type="ECO:0000313" key="7">
    <source>
        <dbReference type="EMBL" id="QFQ30437.1"/>
    </source>
</evidence>
<accession>A0A5P8FLM0</accession>
<dbReference type="Proteomes" id="UP000271708">
    <property type="component" value="Chromosome"/>
</dbReference>
<keyword evidence="4" id="KW-0472">Membrane</keyword>
<dbReference type="GO" id="GO:0012505">
    <property type="term" value="C:endomembrane system"/>
    <property type="evidence" value="ECO:0007669"/>
    <property type="project" value="UniProtKB-SubCell"/>
</dbReference>
<reference evidence="7 8" key="1">
    <citation type="submission" date="2019-09" db="EMBL/GenBank/DDBJ databases">
        <title>Complete Genome Sequence of Janibacter melonis M714 with both human health impact and industrial applications.</title>
        <authorList>
            <person name="Jin M."/>
            <person name="Zhao Q.R."/>
        </authorList>
    </citation>
    <scope>NUCLEOTIDE SEQUENCE [LARGE SCALE GENOMIC DNA]</scope>
    <source>
        <strain evidence="7 8">M714</strain>
    </source>
</reference>
<feature type="region of interest" description="Disordered" evidence="5">
    <location>
        <begin position="117"/>
        <end position="144"/>
    </location>
</feature>
<feature type="domain" description="DUF1232" evidence="6">
    <location>
        <begin position="56"/>
        <end position="91"/>
    </location>
</feature>
<evidence type="ECO:0000313" key="8">
    <source>
        <dbReference type="Proteomes" id="UP000271708"/>
    </source>
</evidence>
<evidence type="ECO:0000256" key="4">
    <source>
        <dbReference type="ARBA" id="ARBA00023136"/>
    </source>
</evidence>
<dbReference type="RefSeq" id="WP_123093804.1">
    <property type="nucleotide sequence ID" value="NZ_BAAAKD010000026.1"/>
</dbReference>
<comment type="subcellular location">
    <subcellularLocation>
        <location evidence="1">Endomembrane system</location>
        <topology evidence="1">Multi-pass membrane protein</topology>
    </subcellularLocation>
</comment>
<protein>
    <submittedName>
        <fullName evidence="7">DUF1232 domain-containing protein</fullName>
    </submittedName>
</protein>
<evidence type="ECO:0000256" key="3">
    <source>
        <dbReference type="ARBA" id="ARBA00022989"/>
    </source>
</evidence>
<name>A0A5P8FLM0_9MICO</name>
<sequence>MARRHRMHAAANLAGAVRSATRPGTPSLIQRVLALPRLVRAVRSGRYQGMSSGQLTLMLLGLGYVVSPIDVVPEGLLLVVGLVDDAVILSWLAVSLVRETEDFIAWERAGSPAPGAYAHASGPTAGPASAYATSTTVPSEVVRD</sequence>
<dbReference type="AlphaFoldDB" id="A0A5P8FLM0"/>
<organism evidence="7 8">
    <name type="scientific">Janibacter melonis</name>
    <dbReference type="NCBI Taxonomy" id="262209"/>
    <lineage>
        <taxon>Bacteria</taxon>
        <taxon>Bacillati</taxon>
        <taxon>Actinomycetota</taxon>
        <taxon>Actinomycetes</taxon>
        <taxon>Micrococcales</taxon>
        <taxon>Intrasporangiaceae</taxon>
        <taxon>Janibacter</taxon>
    </lineage>
</organism>
<proteinExistence type="predicted"/>
<evidence type="ECO:0000259" key="6">
    <source>
        <dbReference type="Pfam" id="PF06803"/>
    </source>
</evidence>
<dbReference type="KEGG" id="jme:EEW87_009150"/>
<dbReference type="InterPro" id="IPR010652">
    <property type="entry name" value="DUF1232"/>
</dbReference>
<gene>
    <name evidence="7" type="ORF">EEW87_009150</name>
</gene>
<keyword evidence="3" id="KW-1133">Transmembrane helix</keyword>
<dbReference type="OrthoDB" id="5147173at2"/>
<evidence type="ECO:0000256" key="2">
    <source>
        <dbReference type="ARBA" id="ARBA00022692"/>
    </source>
</evidence>
<evidence type="ECO:0000256" key="1">
    <source>
        <dbReference type="ARBA" id="ARBA00004127"/>
    </source>
</evidence>
<dbReference type="Pfam" id="PF06803">
    <property type="entry name" value="DUF1232"/>
    <property type="match status" value="1"/>
</dbReference>
<evidence type="ECO:0000256" key="5">
    <source>
        <dbReference type="SAM" id="MobiDB-lite"/>
    </source>
</evidence>
<dbReference type="EMBL" id="CP044548">
    <property type="protein sequence ID" value="QFQ30437.1"/>
    <property type="molecule type" value="Genomic_DNA"/>
</dbReference>